<evidence type="ECO:0000256" key="1">
    <source>
        <dbReference type="ARBA" id="ARBA00004117"/>
    </source>
</evidence>
<dbReference type="InterPro" id="IPR001543">
    <property type="entry name" value="FliN-like_C"/>
</dbReference>
<evidence type="ECO:0000256" key="7">
    <source>
        <dbReference type="ARBA" id="ARBA00022779"/>
    </source>
</evidence>
<evidence type="ECO:0000256" key="8">
    <source>
        <dbReference type="ARBA" id="ARBA00023136"/>
    </source>
</evidence>
<dbReference type="EMBL" id="CP126114">
    <property type="protein sequence ID" value="WHY88399.1"/>
    <property type="molecule type" value="Genomic_DNA"/>
</dbReference>
<organism evidence="12 13">
    <name type="scientific">Neobacillus novalis</name>
    <dbReference type="NCBI Taxonomy" id="220687"/>
    <lineage>
        <taxon>Bacteria</taxon>
        <taxon>Bacillati</taxon>
        <taxon>Bacillota</taxon>
        <taxon>Bacilli</taxon>
        <taxon>Bacillales</taxon>
        <taxon>Bacillaceae</taxon>
        <taxon>Neobacillus</taxon>
    </lineage>
</organism>
<keyword evidence="9" id="KW-0975">Bacterial flagellum</keyword>
<keyword evidence="7" id="KW-0283">Flagellar rotation</keyword>
<dbReference type="Gene3D" id="3.40.1550.10">
    <property type="entry name" value="CheC-like"/>
    <property type="match status" value="1"/>
</dbReference>
<dbReference type="GO" id="GO:0050918">
    <property type="term" value="P:positive chemotaxis"/>
    <property type="evidence" value="ECO:0007669"/>
    <property type="project" value="TreeGrafter"/>
</dbReference>
<dbReference type="SUPFAM" id="SSF101801">
    <property type="entry name" value="Surface presentation of antigens (SPOA)"/>
    <property type="match status" value="1"/>
</dbReference>
<keyword evidence="12" id="KW-0969">Cilium</keyword>
<dbReference type="InterPro" id="IPR028976">
    <property type="entry name" value="CheC-like_sf"/>
</dbReference>
<evidence type="ECO:0000256" key="10">
    <source>
        <dbReference type="NCBIfam" id="TIGR01397"/>
    </source>
</evidence>
<keyword evidence="5" id="KW-1003">Cell membrane</keyword>
<reference evidence="12" key="1">
    <citation type="submission" date="2023-05" db="EMBL/GenBank/DDBJ databases">
        <title>Comparative genomics of Bacillaceae isolates and their secondary metabolite potential.</title>
        <authorList>
            <person name="Song L."/>
            <person name="Nielsen L.J."/>
            <person name="Mohite O."/>
            <person name="Xu X."/>
            <person name="Weber T."/>
            <person name="Kovacs A.T."/>
        </authorList>
    </citation>
    <scope>NUCLEOTIDE SEQUENCE</scope>
    <source>
        <strain evidence="12">XLM17</strain>
    </source>
</reference>
<gene>
    <name evidence="12" type="primary">fliM</name>
    <name evidence="12" type="ORF">QNH39_11400</name>
</gene>
<evidence type="ECO:0000259" key="11">
    <source>
        <dbReference type="Pfam" id="PF01052"/>
    </source>
</evidence>
<evidence type="ECO:0000313" key="13">
    <source>
        <dbReference type="Proteomes" id="UP001178288"/>
    </source>
</evidence>
<dbReference type="InterPro" id="IPR036429">
    <property type="entry name" value="SpoA-like_sf"/>
</dbReference>
<evidence type="ECO:0000256" key="2">
    <source>
        <dbReference type="ARBA" id="ARBA00004202"/>
    </source>
</evidence>
<accession>A0AA95MQF0</accession>
<proteinExistence type="inferred from homology"/>
<dbReference type="SUPFAM" id="SSF103039">
    <property type="entry name" value="CheC-like"/>
    <property type="match status" value="1"/>
</dbReference>
<dbReference type="PIRSF" id="PIRSF002888">
    <property type="entry name" value="FliM"/>
    <property type="match status" value="1"/>
</dbReference>
<comment type="similarity">
    <text evidence="3">Belongs to the FliM family.</text>
</comment>
<dbReference type="Pfam" id="PF01052">
    <property type="entry name" value="FliMN_C"/>
    <property type="match status" value="1"/>
</dbReference>
<dbReference type="KEGG" id="nnv:QNH39_11400"/>
<dbReference type="GO" id="GO:0009425">
    <property type="term" value="C:bacterial-type flagellum basal body"/>
    <property type="evidence" value="ECO:0007669"/>
    <property type="project" value="UniProtKB-SubCell"/>
</dbReference>
<evidence type="ECO:0000256" key="9">
    <source>
        <dbReference type="ARBA" id="ARBA00023143"/>
    </source>
</evidence>
<evidence type="ECO:0000256" key="4">
    <source>
        <dbReference type="ARBA" id="ARBA00021898"/>
    </source>
</evidence>
<dbReference type="InterPro" id="IPR001689">
    <property type="entry name" value="Flag_FliM"/>
</dbReference>
<keyword evidence="8" id="KW-0472">Membrane</keyword>
<dbReference type="PANTHER" id="PTHR30034:SF6">
    <property type="entry name" value="YOP PROTEINS TRANSLOCATION PROTEIN Q"/>
    <property type="match status" value="1"/>
</dbReference>
<protein>
    <recommendedName>
        <fullName evidence="4 10">Flagellar motor switch protein FliM</fullName>
    </recommendedName>
</protein>
<evidence type="ECO:0000256" key="6">
    <source>
        <dbReference type="ARBA" id="ARBA00022500"/>
    </source>
</evidence>
<feature type="domain" description="Flagellar motor switch protein FliN-like C-terminal" evidence="11">
    <location>
        <begin position="239"/>
        <end position="310"/>
    </location>
</feature>
<name>A0AA95MQF0_9BACI</name>
<dbReference type="Pfam" id="PF02154">
    <property type="entry name" value="FliM"/>
    <property type="match status" value="1"/>
</dbReference>
<comment type="subcellular location">
    <subcellularLocation>
        <location evidence="1">Bacterial flagellum basal body</location>
    </subcellularLocation>
    <subcellularLocation>
        <location evidence="2">Cell membrane</location>
        <topology evidence="2">Peripheral membrane protein</topology>
    </subcellularLocation>
</comment>
<dbReference type="Proteomes" id="UP001178288">
    <property type="component" value="Chromosome"/>
</dbReference>
<evidence type="ECO:0000256" key="5">
    <source>
        <dbReference type="ARBA" id="ARBA00022475"/>
    </source>
</evidence>
<dbReference type="CDD" id="cd17908">
    <property type="entry name" value="FliM"/>
    <property type="match status" value="1"/>
</dbReference>
<keyword evidence="12" id="KW-0966">Cell projection</keyword>
<keyword evidence="13" id="KW-1185">Reference proteome</keyword>
<dbReference type="GO" id="GO:0071978">
    <property type="term" value="P:bacterial-type flagellum-dependent swarming motility"/>
    <property type="evidence" value="ECO:0007669"/>
    <property type="project" value="TreeGrafter"/>
</dbReference>
<dbReference type="GO" id="GO:0005886">
    <property type="term" value="C:plasma membrane"/>
    <property type="evidence" value="ECO:0007669"/>
    <property type="project" value="UniProtKB-SubCell"/>
</dbReference>
<dbReference type="PANTHER" id="PTHR30034">
    <property type="entry name" value="FLAGELLAR MOTOR SWITCH PROTEIN FLIM"/>
    <property type="match status" value="1"/>
</dbReference>
<dbReference type="GO" id="GO:0003774">
    <property type="term" value="F:cytoskeletal motor activity"/>
    <property type="evidence" value="ECO:0007669"/>
    <property type="project" value="InterPro"/>
</dbReference>
<keyword evidence="6" id="KW-0145">Chemotaxis</keyword>
<dbReference type="NCBIfam" id="TIGR01397">
    <property type="entry name" value="fliM_switch"/>
    <property type="match status" value="1"/>
</dbReference>
<keyword evidence="12" id="KW-0282">Flagellum</keyword>
<dbReference type="AlphaFoldDB" id="A0AA95MQF0"/>
<sequence>MADRNSISHQELTEANRTANVKVYDFKRAQKRLSTEQLRVLKKIHESFAYRLSSTFSTQLRTITQVDVVSAEQLTYEDFIQTLPGNTVLAVLEAAGQEKRLALNFPPRMAFAMIDLLLGGKGTWENTETTSITPIESNVLKRVVEGVIQNLHKAWTDMITLKLKSASVETNPQFLQLVDPADPVVVMTFTVSFGEMLERMQLCMPYTLIEPFISNLSAHNLLVHSQEVKNNLENDFIQERIEHLTVPVRVELGRAAISIEEFLGLSVNDVIQLDQLVDEPLSVKINDETKFLAFPGTKKSRMAIKIEQVVEGEEKNER</sequence>
<evidence type="ECO:0000313" key="12">
    <source>
        <dbReference type="EMBL" id="WHY88399.1"/>
    </source>
</evidence>
<dbReference type="Gene3D" id="2.30.330.10">
    <property type="entry name" value="SpoA-like"/>
    <property type="match status" value="1"/>
</dbReference>
<dbReference type="RefSeq" id="WP_066086198.1">
    <property type="nucleotide sequence ID" value="NZ_CP126114.1"/>
</dbReference>
<evidence type="ECO:0000256" key="3">
    <source>
        <dbReference type="ARBA" id="ARBA00011049"/>
    </source>
</evidence>
<dbReference type="PRINTS" id="PR00955">
    <property type="entry name" value="FLGMOTORFLIM"/>
</dbReference>